<protein>
    <submittedName>
        <fullName evidence="2">Uncharacterized protein</fullName>
    </submittedName>
</protein>
<accession>A0A7W9Y9T4</accession>
<evidence type="ECO:0000313" key="3">
    <source>
        <dbReference type="Proteomes" id="UP000547879"/>
    </source>
</evidence>
<organism evidence="2 3">
    <name type="scientific">Rhizobium wenxiniae</name>
    <dbReference type="NCBI Taxonomy" id="1737357"/>
    <lineage>
        <taxon>Bacteria</taxon>
        <taxon>Pseudomonadati</taxon>
        <taxon>Pseudomonadota</taxon>
        <taxon>Alphaproteobacteria</taxon>
        <taxon>Hyphomicrobiales</taxon>
        <taxon>Rhizobiaceae</taxon>
        <taxon>Rhizobium/Agrobacterium group</taxon>
        <taxon>Rhizobium</taxon>
    </lineage>
</organism>
<feature type="transmembrane region" description="Helical" evidence="1">
    <location>
        <begin position="7"/>
        <end position="30"/>
    </location>
</feature>
<keyword evidence="1" id="KW-0472">Membrane</keyword>
<comment type="caution">
    <text evidence="2">The sequence shown here is derived from an EMBL/GenBank/DDBJ whole genome shotgun (WGS) entry which is preliminary data.</text>
</comment>
<sequence>MGRGAVGFLEAFVVAAFAPYIFIAVCGPVTET</sequence>
<keyword evidence="3" id="KW-1185">Reference proteome</keyword>
<keyword evidence="1" id="KW-1133">Transmembrane helix</keyword>
<dbReference type="Proteomes" id="UP000547879">
    <property type="component" value="Unassembled WGS sequence"/>
</dbReference>
<dbReference type="EMBL" id="JACHEG010000006">
    <property type="protein sequence ID" value="MBB6164626.1"/>
    <property type="molecule type" value="Genomic_DNA"/>
</dbReference>
<reference evidence="2 3" key="1">
    <citation type="submission" date="2020-08" db="EMBL/GenBank/DDBJ databases">
        <title>Genomic Encyclopedia of Type Strains, Phase IV (KMG-IV): sequencing the most valuable type-strain genomes for metagenomic binning, comparative biology and taxonomic classification.</title>
        <authorList>
            <person name="Goeker M."/>
        </authorList>
    </citation>
    <scope>NUCLEOTIDE SEQUENCE [LARGE SCALE GENOMIC DNA]</scope>
    <source>
        <strain evidence="2 3">DSM 100734</strain>
    </source>
</reference>
<keyword evidence="1" id="KW-0812">Transmembrane</keyword>
<name>A0A7W9Y9T4_9HYPH</name>
<proteinExistence type="predicted"/>
<evidence type="ECO:0000313" key="2">
    <source>
        <dbReference type="EMBL" id="MBB6164626.1"/>
    </source>
</evidence>
<gene>
    <name evidence="2" type="ORF">HNQ72_004471</name>
</gene>
<evidence type="ECO:0000256" key="1">
    <source>
        <dbReference type="SAM" id="Phobius"/>
    </source>
</evidence>
<dbReference type="AlphaFoldDB" id="A0A7W9Y9T4"/>